<sequence>MILCLYEVENGKHSRFQYQSDAQ</sequence>
<reference evidence="1" key="1">
    <citation type="journal article" date="2012" name="PLoS Genet.">
        <title>Comparative analysis of the genomes of two field isolates of the rice blast fungus Magnaporthe oryzae.</title>
        <authorList>
            <person name="Xue M."/>
            <person name="Yang J."/>
            <person name="Li Z."/>
            <person name="Hu S."/>
            <person name="Yao N."/>
            <person name="Dean R.A."/>
            <person name="Zhao W."/>
            <person name="Shen M."/>
            <person name="Zhang H."/>
            <person name="Li C."/>
            <person name="Liu L."/>
            <person name="Cao L."/>
            <person name="Xu X."/>
            <person name="Xing Y."/>
            <person name="Hsiang T."/>
            <person name="Zhang Z."/>
            <person name="Xu J.R."/>
            <person name="Peng Y.L."/>
        </authorList>
    </citation>
    <scope>NUCLEOTIDE SEQUENCE</scope>
    <source>
        <strain evidence="1">Y34</strain>
    </source>
</reference>
<name>A0AA97PHX7_PYRO3</name>
<accession>A0AA97PHX7</accession>
<organism evidence="1">
    <name type="scientific">Pyricularia oryzae (strain Y34)</name>
    <name type="common">Rice blast fungus</name>
    <name type="synonym">Magnaporthe oryzae</name>
    <dbReference type="NCBI Taxonomy" id="1143189"/>
    <lineage>
        <taxon>Eukaryota</taxon>
        <taxon>Fungi</taxon>
        <taxon>Dikarya</taxon>
        <taxon>Ascomycota</taxon>
        <taxon>Pezizomycotina</taxon>
        <taxon>Sordariomycetes</taxon>
        <taxon>Sordariomycetidae</taxon>
        <taxon>Magnaporthales</taxon>
        <taxon>Pyriculariaceae</taxon>
        <taxon>Pyricularia</taxon>
    </lineage>
</organism>
<evidence type="ECO:0000313" key="1">
    <source>
        <dbReference type="EMBL" id="ELQ35212.1"/>
    </source>
</evidence>
<dbReference type="AlphaFoldDB" id="A0AA97PHX7"/>
<gene>
    <name evidence="1" type="ORF">OOU_Y34scaffold00720g5</name>
</gene>
<dbReference type="EMBL" id="JH793283">
    <property type="protein sequence ID" value="ELQ35212.1"/>
    <property type="molecule type" value="Genomic_DNA"/>
</dbReference>
<dbReference type="Proteomes" id="UP000011086">
    <property type="component" value="Unassembled WGS sequence"/>
</dbReference>
<proteinExistence type="predicted"/>
<protein>
    <submittedName>
        <fullName evidence="1">Uncharacterized protein</fullName>
    </submittedName>
</protein>